<dbReference type="InterPro" id="IPR007829">
    <property type="entry name" value="TM2"/>
</dbReference>
<feature type="domain" description="TM2" evidence="6">
    <location>
        <begin position="45"/>
        <end position="94"/>
    </location>
</feature>
<evidence type="ECO:0000259" key="6">
    <source>
        <dbReference type="Pfam" id="PF05154"/>
    </source>
</evidence>
<keyword evidence="3 5" id="KW-1133">Transmembrane helix</keyword>
<dbReference type="GO" id="GO:0016020">
    <property type="term" value="C:membrane"/>
    <property type="evidence" value="ECO:0007669"/>
    <property type="project" value="UniProtKB-SubCell"/>
</dbReference>
<protein>
    <submittedName>
        <fullName evidence="7">NINE protein</fullName>
    </submittedName>
</protein>
<dbReference type="Pfam" id="PF05154">
    <property type="entry name" value="TM2"/>
    <property type="match status" value="1"/>
</dbReference>
<dbReference type="Gene3D" id="3.30.700.10">
    <property type="entry name" value="Glycoprotein, Type 4 Pilin"/>
    <property type="match status" value="1"/>
</dbReference>
<organism evidence="7 8">
    <name type="scientific">Microbulbifer okhotskensis</name>
    <dbReference type="NCBI Taxonomy" id="2926617"/>
    <lineage>
        <taxon>Bacteria</taxon>
        <taxon>Pseudomonadati</taxon>
        <taxon>Pseudomonadota</taxon>
        <taxon>Gammaproteobacteria</taxon>
        <taxon>Cellvibrionales</taxon>
        <taxon>Microbulbiferaceae</taxon>
        <taxon>Microbulbifer</taxon>
    </lineage>
</organism>
<evidence type="ECO:0000256" key="1">
    <source>
        <dbReference type="ARBA" id="ARBA00004141"/>
    </source>
</evidence>
<keyword evidence="4 5" id="KW-0472">Membrane</keyword>
<evidence type="ECO:0000256" key="5">
    <source>
        <dbReference type="SAM" id="Phobius"/>
    </source>
</evidence>
<evidence type="ECO:0000256" key="2">
    <source>
        <dbReference type="ARBA" id="ARBA00022692"/>
    </source>
</evidence>
<keyword evidence="8" id="KW-1185">Reference proteome</keyword>
<reference evidence="7" key="1">
    <citation type="journal article" date="2022" name="Arch. Microbiol.">
        <title>Microbulbifer okhotskensis sp. nov., isolated from a deep bottom sediment of the Okhotsk Sea.</title>
        <authorList>
            <person name="Romanenko L."/>
            <person name="Kurilenko V."/>
            <person name="Otstavnykh N."/>
            <person name="Velansky P."/>
            <person name="Isaeva M."/>
            <person name="Mikhailov V."/>
        </authorList>
    </citation>
    <scope>NUCLEOTIDE SEQUENCE</scope>
    <source>
        <strain evidence="7">OS29</strain>
    </source>
</reference>
<feature type="transmembrane region" description="Helical" evidence="5">
    <location>
        <begin position="49"/>
        <end position="68"/>
    </location>
</feature>
<dbReference type="RefSeq" id="WP_252465736.1">
    <property type="nucleotide sequence ID" value="NZ_JALBWM010000023.1"/>
</dbReference>
<evidence type="ECO:0000256" key="3">
    <source>
        <dbReference type="ARBA" id="ARBA00022989"/>
    </source>
</evidence>
<feature type="transmembrane region" description="Helical" evidence="5">
    <location>
        <begin position="74"/>
        <end position="98"/>
    </location>
</feature>
<sequence length="157" mass="17195">MGGNIYEQPSSELERNLVFCRDCGSQISRAVSSCPSCGAAQQIGGKGKVAAGLLAIFLGAFGIHRFYLGQWWGLFYLLFFWTGIPGIIAFIEGIVFLFTSDEKWLNKHGNKNGASALVLVLILFFAIIPVIGILAAISIPAYQDYVTRVQQQQSESR</sequence>
<keyword evidence="2 5" id="KW-0812">Transmembrane</keyword>
<name>A0A9X2J4K9_9GAMM</name>
<proteinExistence type="predicted"/>
<evidence type="ECO:0000256" key="4">
    <source>
        <dbReference type="ARBA" id="ARBA00023136"/>
    </source>
</evidence>
<dbReference type="EMBL" id="JALBWM010000023">
    <property type="protein sequence ID" value="MCO1334213.1"/>
    <property type="molecule type" value="Genomic_DNA"/>
</dbReference>
<dbReference type="Proteomes" id="UP001139028">
    <property type="component" value="Unassembled WGS sequence"/>
</dbReference>
<accession>A0A9X2J4K9</accession>
<dbReference type="AlphaFoldDB" id="A0A9X2J4K9"/>
<gene>
    <name evidence="7" type="ORF">MO867_07630</name>
</gene>
<feature type="transmembrane region" description="Helical" evidence="5">
    <location>
        <begin position="118"/>
        <end position="139"/>
    </location>
</feature>
<comment type="subcellular location">
    <subcellularLocation>
        <location evidence="1">Membrane</location>
        <topology evidence="1">Multi-pass membrane protein</topology>
    </subcellularLocation>
</comment>
<evidence type="ECO:0000313" key="7">
    <source>
        <dbReference type="EMBL" id="MCO1334213.1"/>
    </source>
</evidence>
<comment type="caution">
    <text evidence="7">The sequence shown here is derived from an EMBL/GenBank/DDBJ whole genome shotgun (WGS) entry which is preliminary data.</text>
</comment>
<evidence type="ECO:0000313" key="8">
    <source>
        <dbReference type="Proteomes" id="UP001139028"/>
    </source>
</evidence>